<feature type="domain" description="DUF7848" evidence="1">
    <location>
        <begin position="2"/>
        <end position="93"/>
    </location>
</feature>
<accession>A0AB39MAC6</accession>
<dbReference type="AlphaFoldDB" id="A0AB39MAC6"/>
<gene>
    <name evidence="2" type="ORF">AB5J58_24530</name>
</gene>
<reference evidence="2" key="1">
    <citation type="submission" date="2024-07" db="EMBL/GenBank/DDBJ databases">
        <authorList>
            <person name="Yu S.T."/>
        </authorList>
    </citation>
    <scope>NUCLEOTIDE SEQUENCE</scope>
    <source>
        <strain evidence="2">R08</strain>
    </source>
</reference>
<dbReference type="RefSeq" id="WP_369189097.1">
    <property type="nucleotide sequence ID" value="NZ_CP163431.1"/>
</dbReference>
<sequence length="95" mass="10840">MRERYGFRRFRVETDREPDAEPNTQAFECAVCGDAGPKVEVEMQENPEAQAKAEADAGIRAADWIADHRNANRGHLTYRRVFTTPYRVVPGEWSA</sequence>
<organism evidence="2">
    <name type="scientific">Streptomyces sp. R08</name>
    <dbReference type="NCBI Taxonomy" id="3238624"/>
    <lineage>
        <taxon>Bacteria</taxon>
        <taxon>Bacillati</taxon>
        <taxon>Actinomycetota</taxon>
        <taxon>Actinomycetes</taxon>
        <taxon>Kitasatosporales</taxon>
        <taxon>Streptomycetaceae</taxon>
        <taxon>Streptomyces</taxon>
    </lineage>
</organism>
<dbReference type="EMBL" id="CP163431">
    <property type="protein sequence ID" value="XDQ03120.1"/>
    <property type="molecule type" value="Genomic_DNA"/>
</dbReference>
<protein>
    <recommendedName>
        <fullName evidence="1">DUF7848 domain-containing protein</fullName>
    </recommendedName>
</protein>
<proteinExistence type="predicted"/>
<name>A0AB39MAC6_9ACTN</name>
<evidence type="ECO:0000259" key="1">
    <source>
        <dbReference type="Pfam" id="PF25232"/>
    </source>
</evidence>
<dbReference type="InterPro" id="IPR057170">
    <property type="entry name" value="DUF7848"/>
</dbReference>
<evidence type="ECO:0000313" key="2">
    <source>
        <dbReference type="EMBL" id="XDQ03120.1"/>
    </source>
</evidence>
<dbReference type="Pfam" id="PF25232">
    <property type="entry name" value="DUF7848"/>
    <property type="match status" value="1"/>
</dbReference>